<keyword evidence="4 6" id="KW-0689">Ribosomal protein</keyword>
<dbReference type="AlphaFoldDB" id="A0A0H4T3D4"/>
<gene>
    <name evidence="6" type="primary">rplF</name>
</gene>
<dbReference type="PANTHER" id="PTHR11655">
    <property type="entry name" value="60S/50S RIBOSOMAL PROTEIN L6/L9"/>
    <property type="match status" value="1"/>
</dbReference>
<sequence>MSRVGKVPITIPSGIEVKIEGSRVTVKGPKGQLSRDLNPDMKLNLSDGVLTVARPGDHPRHRAAHGLTRTLIQNMVTGVSEGFAKTLELQGVGYRAQMQGANLVLAVGYSKPVEVPPPPGIEFEVEGTARVIVRGINKEDVGQTAADVRKVRPPEPYKGKGIRYLGEYVRRKAGKAGKAVH</sequence>
<dbReference type="PROSITE" id="PS00525">
    <property type="entry name" value="RIBOSOMAL_L6_1"/>
    <property type="match status" value="1"/>
</dbReference>
<dbReference type="PANTHER" id="PTHR11655:SF14">
    <property type="entry name" value="LARGE RIBOSOMAL SUBUNIT PROTEIN UL6M"/>
    <property type="match status" value="1"/>
</dbReference>
<dbReference type="SUPFAM" id="SSF56053">
    <property type="entry name" value="Ribosomal protein L6"/>
    <property type="match status" value="2"/>
</dbReference>
<dbReference type="InterPro" id="IPR019906">
    <property type="entry name" value="Ribosomal_uL6_bac-type"/>
</dbReference>
<dbReference type="FunFam" id="3.90.930.12:FF:000002">
    <property type="entry name" value="50S ribosomal protein L6"/>
    <property type="match status" value="1"/>
</dbReference>
<organism evidence="10">
    <name type="scientific">uncultured Chloroflexi bacterium Rifle_16ft_4_minimus_36211</name>
    <dbReference type="NCBI Taxonomy" id="1665072"/>
    <lineage>
        <taxon>Bacteria</taxon>
        <taxon>Bacillati</taxon>
        <taxon>Chloroflexota</taxon>
        <taxon>environmental samples</taxon>
    </lineage>
</organism>
<evidence type="ECO:0000256" key="1">
    <source>
        <dbReference type="ARBA" id="ARBA00009356"/>
    </source>
</evidence>
<evidence type="ECO:0000256" key="3">
    <source>
        <dbReference type="ARBA" id="ARBA00022884"/>
    </source>
</evidence>
<dbReference type="GO" id="GO:0022625">
    <property type="term" value="C:cytosolic large ribosomal subunit"/>
    <property type="evidence" value="ECO:0007669"/>
    <property type="project" value="UniProtKB-UniRule"/>
</dbReference>
<accession>A0A0H4T3D4</accession>
<evidence type="ECO:0000256" key="2">
    <source>
        <dbReference type="ARBA" id="ARBA00022730"/>
    </source>
</evidence>
<protein>
    <recommendedName>
        <fullName evidence="6">Large ribosomal subunit protein uL6</fullName>
    </recommendedName>
</protein>
<evidence type="ECO:0000313" key="10">
    <source>
        <dbReference type="EMBL" id="AKQ02191.1"/>
    </source>
</evidence>
<feature type="domain" description="Large ribosomal subunit protein uL6 alpha-beta" evidence="9">
    <location>
        <begin position="91"/>
        <end position="164"/>
    </location>
</feature>
<proteinExistence type="inferred from homology"/>
<evidence type="ECO:0000259" key="9">
    <source>
        <dbReference type="Pfam" id="PF00347"/>
    </source>
</evidence>
<keyword evidence="2 6" id="KW-0699">rRNA-binding</keyword>
<evidence type="ECO:0000256" key="5">
    <source>
        <dbReference type="ARBA" id="ARBA00023274"/>
    </source>
</evidence>
<keyword evidence="5 6" id="KW-0687">Ribonucleoprotein</keyword>
<dbReference type="InterPro" id="IPR036789">
    <property type="entry name" value="Ribosomal_uL6-like_a/b-dom_sf"/>
</dbReference>
<dbReference type="PRINTS" id="PR00059">
    <property type="entry name" value="RIBOSOMALL6"/>
</dbReference>
<dbReference type="GO" id="GO:0002181">
    <property type="term" value="P:cytoplasmic translation"/>
    <property type="evidence" value="ECO:0007669"/>
    <property type="project" value="TreeGrafter"/>
</dbReference>
<dbReference type="EMBL" id="KT006997">
    <property type="protein sequence ID" value="AKQ02191.1"/>
    <property type="molecule type" value="Genomic_DNA"/>
</dbReference>
<reference evidence="10" key="1">
    <citation type="journal article" date="2015" name="ISME J.">
        <title>Aquifer environment selects for microbial species cohorts in sediment and groundwater.</title>
        <authorList>
            <person name="Hug L.A."/>
            <person name="Thomas B.C."/>
            <person name="Brown C.T."/>
            <person name="Frischkorn K.R."/>
            <person name="Williams K.H."/>
            <person name="Tringe S.G."/>
            <person name="Banfield J.F."/>
        </authorList>
    </citation>
    <scope>NUCLEOTIDE SEQUENCE</scope>
</reference>
<dbReference type="Pfam" id="PF00347">
    <property type="entry name" value="Ribosomal_L6"/>
    <property type="match status" value="2"/>
</dbReference>
<dbReference type="InterPro" id="IPR000702">
    <property type="entry name" value="Ribosomal_uL6-like"/>
</dbReference>
<dbReference type="Gene3D" id="3.90.930.12">
    <property type="entry name" value="Ribosomal protein L6, alpha-beta domain"/>
    <property type="match status" value="2"/>
</dbReference>
<dbReference type="PIRSF" id="PIRSF002162">
    <property type="entry name" value="Ribosomal_L6"/>
    <property type="match status" value="1"/>
</dbReference>
<dbReference type="InterPro" id="IPR020040">
    <property type="entry name" value="Ribosomal_uL6_a/b-dom"/>
</dbReference>
<dbReference type="InterPro" id="IPR002358">
    <property type="entry name" value="Ribosomal_uL6_CS"/>
</dbReference>
<dbReference type="GO" id="GO:0003735">
    <property type="term" value="F:structural constituent of ribosome"/>
    <property type="evidence" value="ECO:0007669"/>
    <property type="project" value="UniProtKB-UniRule"/>
</dbReference>
<comment type="subunit">
    <text evidence="6">Part of the 50S ribosomal subunit.</text>
</comment>
<name>A0A0H4T3D4_9CHLR</name>
<comment type="function">
    <text evidence="6 8">This protein binds to the 23S rRNA, and is important in its secondary structure. It is located near the subunit interface in the base of the L7/L12 stalk, and near the tRNA binding site of the peptidyltransferase center.</text>
</comment>
<feature type="domain" description="Large ribosomal subunit protein uL6 alpha-beta" evidence="9">
    <location>
        <begin position="11"/>
        <end position="82"/>
    </location>
</feature>
<dbReference type="FunFam" id="3.90.930.12:FF:000001">
    <property type="entry name" value="50S ribosomal protein L6"/>
    <property type="match status" value="1"/>
</dbReference>
<keyword evidence="3 6" id="KW-0694">RNA-binding</keyword>
<dbReference type="GO" id="GO:0019843">
    <property type="term" value="F:rRNA binding"/>
    <property type="evidence" value="ECO:0007669"/>
    <property type="project" value="UniProtKB-UniRule"/>
</dbReference>
<comment type="similarity">
    <text evidence="1 6 7">Belongs to the universal ribosomal protein uL6 family.</text>
</comment>
<evidence type="ECO:0000256" key="6">
    <source>
        <dbReference type="HAMAP-Rule" id="MF_01365"/>
    </source>
</evidence>
<evidence type="ECO:0000256" key="8">
    <source>
        <dbReference type="RuleBase" id="RU003870"/>
    </source>
</evidence>
<dbReference type="HAMAP" id="MF_01365_B">
    <property type="entry name" value="Ribosomal_uL6_B"/>
    <property type="match status" value="1"/>
</dbReference>
<evidence type="ECO:0000256" key="7">
    <source>
        <dbReference type="RuleBase" id="RU003869"/>
    </source>
</evidence>
<dbReference type="NCBIfam" id="TIGR03654">
    <property type="entry name" value="L6_bact"/>
    <property type="match status" value="1"/>
</dbReference>
<evidence type="ECO:0000256" key="4">
    <source>
        <dbReference type="ARBA" id="ARBA00022980"/>
    </source>
</evidence>